<accession>A0A0A9U7K0</accession>
<organism evidence="1">
    <name type="scientific">Arundo donax</name>
    <name type="common">Giant reed</name>
    <name type="synonym">Donax arundinaceus</name>
    <dbReference type="NCBI Taxonomy" id="35708"/>
    <lineage>
        <taxon>Eukaryota</taxon>
        <taxon>Viridiplantae</taxon>
        <taxon>Streptophyta</taxon>
        <taxon>Embryophyta</taxon>
        <taxon>Tracheophyta</taxon>
        <taxon>Spermatophyta</taxon>
        <taxon>Magnoliopsida</taxon>
        <taxon>Liliopsida</taxon>
        <taxon>Poales</taxon>
        <taxon>Poaceae</taxon>
        <taxon>PACMAD clade</taxon>
        <taxon>Arundinoideae</taxon>
        <taxon>Arundineae</taxon>
        <taxon>Arundo</taxon>
    </lineage>
</organism>
<evidence type="ECO:0000313" key="1">
    <source>
        <dbReference type="EMBL" id="JAD17297.1"/>
    </source>
</evidence>
<reference evidence="1" key="2">
    <citation type="journal article" date="2015" name="Data Brief">
        <title>Shoot transcriptome of the giant reed, Arundo donax.</title>
        <authorList>
            <person name="Barrero R.A."/>
            <person name="Guerrero F.D."/>
            <person name="Moolhuijzen P."/>
            <person name="Goolsby J.A."/>
            <person name="Tidwell J."/>
            <person name="Bellgard S.E."/>
            <person name="Bellgard M.I."/>
        </authorList>
    </citation>
    <scope>NUCLEOTIDE SEQUENCE</scope>
    <source>
        <tissue evidence="1">Shoot tissue taken approximately 20 cm above the soil surface</tissue>
    </source>
</reference>
<protein>
    <submittedName>
        <fullName evidence="1">Uncharacterized protein</fullName>
    </submittedName>
</protein>
<sequence length="37" mass="4008">MALVSFDAVDIVLFPPLLGSFLVAILVNLCGYKINLQ</sequence>
<proteinExistence type="predicted"/>
<name>A0A0A9U7K0_ARUDO</name>
<dbReference type="AlphaFoldDB" id="A0A0A9U7K0"/>
<dbReference type="EMBL" id="GBRH01280598">
    <property type="protein sequence ID" value="JAD17297.1"/>
    <property type="molecule type" value="Transcribed_RNA"/>
</dbReference>
<reference evidence="1" key="1">
    <citation type="submission" date="2014-09" db="EMBL/GenBank/DDBJ databases">
        <authorList>
            <person name="Magalhaes I.L.F."/>
            <person name="Oliveira U."/>
            <person name="Santos F.R."/>
            <person name="Vidigal T.H.D.A."/>
            <person name="Brescovit A.D."/>
            <person name="Santos A.J."/>
        </authorList>
    </citation>
    <scope>NUCLEOTIDE SEQUENCE</scope>
    <source>
        <tissue evidence="1">Shoot tissue taken approximately 20 cm above the soil surface</tissue>
    </source>
</reference>